<evidence type="ECO:0000256" key="2">
    <source>
        <dbReference type="ARBA" id="ARBA00022927"/>
    </source>
</evidence>
<feature type="region of interest" description="Disordered" evidence="5">
    <location>
        <begin position="329"/>
        <end position="370"/>
    </location>
</feature>
<gene>
    <name evidence="8" type="ORF">PMAYCL1PPCAC_12674</name>
</gene>
<evidence type="ECO:0000256" key="4">
    <source>
        <dbReference type="SAM" id="Coils"/>
    </source>
</evidence>
<dbReference type="Pfam" id="PF09744">
    <property type="entry name" value="RH1"/>
    <property type="match status" value="1"/>
</dbReference>
<accession>A0AAN4ZNF3</accession>
<evidence type="ECO:0008006" key="10">
    <source>
        <dbReference type="Google" id="ProtNLM"/>
    </source>
</evidence>
<feature type="compositionally biased region" description="Low complexity" evidence="5">
    <location>
        <begin position="387"/>
        <end position="410"/>
    </location>
</feature>
<comment type="caution">
    <text evidence="8">The sequence shown here is derived from an EMBL/GenBank/DDBJ whole genome shotgun (WGS) entry which is preliminary data.</text>
</comment>
<feature type="region of interest" description="Disordered" evidence="5">
    <location>
        <begin position="31"/>
        <end position="52"/>
    </location>
</feature>
<evidence type="ECO:0000256" key="5">
    <source>
        <dbReference type="SAM" id="MobiDB-lite"/>
    </source>
</evidence>
<reference evidence="9" key="1">
    <citation type="submission" date="2022-10" db="EMBL/GenBank/DDBJ databases">
        <title>Genome assembly of Pristionchus species.</title>
        <authorList>
            <person name="Yoshida K."/>
            <person name="Sommer R.J."/>
        </authorList>
    </citation>
    <scope>NUCLEOTIDE SEQUENCE [LARGE SCALE GENOMIC DNA]</scope>
    <source>
        <strain evidence="9">RS5460</strain>
    </source>
</reference>
<feature type="domain" description="RH2" evidence="7">
    <location>
        <begin position="299"/>
        <end position="378"/>
    </location>
</feature>
<dbReference type="InterPro" id="IPR051241">
    <property type="entry name" value="DZIP_RILPL"/>
</dbReference>
<evidence type="ECO:0000259" key="6">
    <source>
        <dbReference type="PROSITE" id="PS51776"/>
    </source>
</evidence>
<dbReference type="PROSITE" id="PS51777">
    <property type="entry name" value="RH2"/>
    <property type="match status" value="1"/>
</dbReference>
<feature type="coiled-coil region" evidence="4">
    <location>
        <begin position="96"/>
        <end position="250"/>
    </location>
</feature>
<feature type="domain" description="RH1" evidence="6">
    <location>
        <begin position="45"/>
        <end position="133"/>
    </location>
</feature>
<proteinExistence type="predicted"/>
<sequence length="418" mass="47448">MLVAGPSMSFPSGAEEEFVAISDGESSHVHYGSAMTSVGGPSSASPRGVQGSPSKSITVVDVYDLAASIGKDFEKLIQLHGNESIRSIMPKVISALETLEALAASNEAENEQISNLERTVERLESEKTAKQKDRVKFEEDLEQVEEMYRKEIAELRQSVKALMHENRTLSSTVCSMPTQMPDSPTQQHAHDIESMLALKEETHKQREEIRTLQNDVEGYTREVENMQNGIDRLIRQNEELLRKNNSLQKQGRMIVEEKCELMRRLEKTEESNFELRRWLNEKDRACKELEEEASMSDSEPRFTLAELREVLQEKNILKGRVMELEEEIDQMKFKNTLPTPPSKDESENDEERPVQGPLPREPAEKMNPWKFERKESGVRRFFSFFLDLGGSSPRRGSSSVSNSPRPVRSSTISSLAAQ</sequence>
<dbReference type="EMBL" id="BTRK01000003">
    <property type="protein sequence ID" value="GMR42479.1"/>
    <property type="molecule type" value="Genomic_DNA"/>
</dbReference>
<protein>
    <recommendedName>
        <fullName evidence="10">Rilp-1</fullName>
    </recommendedName>
</protein>
<dbReference type="AlphaFoldDB" id="A0AAN4ZNF3"/>
<name>A0AAN4ZNF3_9BILA</name>
<feature type="region of interest" description="Disordered" evidence="5">
    <location>
        <begin position="387"/>
        <end position="418"/>
    </location>
</feature>
<dbReference type="PANTHER" id="PTHR21502">
    <property type="entry name" value="ZINC FINGER PROTEIN DZIP1"/>
    <property type="match status" value="1"/>
</dbReference>
<dbReference type="GO" id="GO:0036064">
    <property type="term" value="C:ciliary basal body"/>
    <property type="evidence" value="ECO:0007669"/>
    <property type="project" value="TreeGrafter"/>
</dbReference>
<dbReference type="GO" id="GO:0051959">
    <property type="term" value="F:dynein light intermediate chain binding"/>
    <property type="evidence" value="ECO:0007669"/>
    <property type="project" value="TreeGrafter"/>
</dbReference>
<dbReference type="GO" id="GO:0046983">
    <property type="term" value="F:protein dimerization activity"/>
    <property type="evidence" value="ECO:0007669"/>
    <property type="project" value="InterPro"/>
</dbReference>
<dbReference type="InterPro" id="IPR021563">
    <property type="entry name" value="RILP_dimer"/>
</dbReference>
<feature type="compositionally biased region" description="Polar residues" evidence="5">
    <location>
        <begin position="34"/>
        <end position="52"/>
    </location>
</feature>
<dbReference type="Gene3D" id="1.20.58.1770">
    <property type="match status" value="1"/>
</dbReference>
<keyword evidence="3 4" id="KW-0175">Coiled coil</keyword>
<dbReference type="GO" id="GO:0060271">
    <property type="term" value="P:cilium assembly"/>
    <property type="evidence" value="ECO:0007669"/>
    <property type="project" value="TreeGrafter"/>
</dbReference>
<evidence type="ECO:0000256" key="1">
    <source>
        <dbReference type="ARBA" id="ARBA00022448"/>
    </source>
</evidence>
<organism evidence="8 9">
    <name type="scientific">Pristionchus mayeri</name>
    <dbReference type="NCBI Taxonomy" id="1317129"/>
    <lineage>
        <taxon>Eukaryota</taxon>
        <taxon>Metazoa</taxon>
        <taxon>Ecdysozoa</taxon>
        <taxon>Nematoda</taxon>
        <taxon>Chromadorea</taxon>
        <taxon>Rhabditida</taxon>
        <taxon>Rhabditina</taxon>
        <taxon>Diplogasteromorpha</taxon>
        <taxon>Diplogasteroidea</taxon>
        <taxon>Neodiplogasteridae</taxon>
        <taxon>Pristionchus</taxon>
    </lineage>
</organism>
<keyword evidence="9" id="KW-1185">Reference proteome</keyword>
<dbReference type="GO" id="GO:0005737">
    <property type="term" value="C:cytoplasm"/>
    <property type="evidence" value="ECO:0007669"/>
    <property type="project" value="TreeGrafter"/>
</dbReference>
<dbReference type="Pfam" id="PF11461">
    <property type="entry name" value="RILP"/>
    <property type="match status" value="1"/>
</dbReference>
<dbReference type="PANTHER" id="PTHR21502:SF4">
    <property type="entry name" value="RILP-LIKE PROTEIN HOMOLOG"/>
    <property type="match status" value="1"/>
</dbReference>
<dbReference type="PROSITE" id="PS51776">
    <property type="entry name" value="RH1"/>
    <property type="match status" value="1"/>
</dbReference>
<dbReference type="SUPFAM" id="SSF161256">
    <property type="entry name" value="RILP dimerisation region"/>
    <property type="match status" value="1"/>
</dbReference>
<dbReference type="InterPro" id="IPR034743">
    <property type="entry name" value="RH1"/>
</dbReference>
<dbReference type="GO" id="GO:0015031">
    <property type="term" value="P:protein transport"/>
    <property type="evidence" value="ECO:0007669"/>
    <property type="project" value="UniProtKB-KW"/>
</dbReference>
<keyword evidence="2" id="KW-0653">Protein transport</keyword>
<evidence type="ECO:0000259" key="7">
    <source>
        <dbReference type="PROSITE" id="PS51777"/>
    </source>
</evidence>
<keyword evidence="1" id="KW-0813">Transport</keyword>
<dbReference type="GO" id="GO:0031267">
    <property type="term" value="F:small GTPase binding"/>
    <property type="evidence" value="ECO:0007669"/>
    <property type="project" value="TreeGrafter"/>
</dbReference>
<evidence type="ECO:0000256" key="3">
    <source>
        <dbReference type="ARBA" id="ARBA00023054"/>
    </source>
</evidence>
<dbReference type="CDD" id="cd14445">
    <property type="entry name" value="RILP-like"/>
    <property type="match status" value="1"/>
</dbReference>
<dbReference type="InterPro" id="IPR034744">
    <property type="entry name" value="RH2"/>
</dbReference>
<dbReference type="Proteomes" id="UP001328107">
    <property type="component" value="Unassembled WGS sequence"/>
</dbReference>
<evidence type="ECO:0000313" key="8">
    <source>
        <dbReference type="EMBL" id="GMR42479.1"/>
    </source>
</evidence>
<evidence type="ECO:0000313" key="9">
    <source>
        <dbReference type="Proteomes" id="UP001328107"/>
    </source>
</evidence>